<sequence length="30" mass="3428">MYAQYNLNSEACKLQHISATKQPDVSVRTM</sequence>
<name>A0A0A9BNG4_ARUDO</name>
<evidence type="ECO:0000313" key="1">
    <source>
        <dbReference type="EMBL" id="JAD60812.1"/>
    </source>
</evidence>
<reference evidence="1" key="2">
    <citation type="journal article" date="2015" name="Data Brief">
        <title>Shoot transcriptome of the giant reed, Arundo donax.</title>
        <authorList>
            <person name="Barrero R.A."/>
            <person name="Guerrero F.D."/>
            <person name="Moolhuijzen P."/>
            <person name="Goolsby J.A."/>
            <person name="Tidwell J."/>
            <person name="Bellgard S.E."/>
            <person name="Bellgard M.I."/>
        </authorList>
    </citation>
    <scope>NUCLEOTIDE SEQUENCE</scope>
    <source>
        <tissue evidence="1">Shoot tissue taken approximately 20 cm above the soil surface</tissue>
    </source>
</reference>
<dbReference type="EMBL" id="GBRH01237083">
    <property type="protein sequence ID" value="JAD60812.1"/>
    <property type="molecule type" value="Transcribed_RNA"/>
</dbReference>
<organism evidence="1">
    <name type="scientific">Arundo donax</name>
    <name type="common">Giant reed</name>
    <name type="synonym">Donax arundinaceus</name>
    <dbReference type="NCBI Taxonomy" id="35708"/>
    <lineage>
        <taxon>Eukaryota</taxon>
        <taxon>Viridiplantae</taxon>
        <taxon>Streptophyta</taxon>
        <taxon>Embryophyta</taxon>
        <taxon>Tracheophyta</taxon>
        <taxon>Spermatophyta</taxon>
        <taxon>Magnoliopsida</taxon>
        <taxon>Liliopsida</taxon>
        <taxon>Poales</taxon>
        <taxon>Poaceae</taxon>
        <taxon>PACMAD clade</taxon>
        <taxon>Arundinoideae</taxon>
        <taxon>Arundineae</taxon>
        <taxon>Arundo</taxon>
    </lineage>
</organism>
<dbReference type="AlphaFoldDB" id="A0A0A9BNG4"/>
<accession>A0A0A9BNG4</accession>
<proteinExistence type="predicted"/>
<reference evidence="1" key="1">
    <citation type="submission" date="2014-09" db="EMBL/GenBank/DDBJ databases">
        <authorList>
            <person name="Magalhaes I.L.F."/>
            <person name="Oliveira U."/>
            <person name="Santos F.R."/>
            <person name="Vidigal T.H.D.A."/>
            <person name="Brescovit A.D."/>
            <person name="Santos A.J."/>
        </authorList>
    </citation>
    <scope>NUCLEOTIDE SEQUENCE</scope>
    <source>
        <tissue evidence="1">Shoot tissue taken approximately 20 cm above the soil surface</tissue>
    </source>
</reference>
<protein>
    <submittedName>
        <fullName evidence="1">Uncharacterized protein</fullName>
    </submittedName>
</protein>